<reference evidence="2" key="1">
    <citation type="submission" date="2013-12" db="EMBL/GenBank/DDBJ databases">
        <title>The Genome Sequence of Aphanomyces invadans NJM9701.</title>
        <authorList>
            <consortium name="The Broad Institute Genomics Platform"/>
            <person name="Russ C."/>
            <person name="Tyler B."/>
            <person name="van West P."/>
            <person name="Dieguez-Uribeondo J."/>
            <person name="Young S.K."/>
            <person name="Zeng Q."/>
            <person name="Gargeya S."/>
            <person name="Fitzgerald M."/>
            <person name="Abouelleil A."/>
            <person name="Alvarado L."/>
            <person name="Chapman S.B."/>
            <person name="Gainer-Dewar J."/>
            <person name="Goldberg J."/>
            <person name="Griggs A."/>
            <person name="Gujja S."/>
            <person name="Hansen M."/>
            <person name="Howarth C."/>
            <person name="Imamovic A."/>
            <person name="Ireland A."/>
            <person name="Larimer J."/>
            <person name="McCowan C."/>
            <person name="Murphy C."/>
            <person name="Pearson M."/>
            <person name="Poon T.W."/>
            <person name="Priest M."/>
            <person name="Roberts A."/>
            <person name="Saif S."/>
            <person name="Shea T."/>
            <person name="Sykes S."/>
            <person name="Wortman J."/>
            <person name="Nusbaum C."/>
            <person name="Birren B."/>
        </authorList>
    </citation>
    <scope>NUCLEOTIDE SEQUENCE [LARGE SCALE GENOMIC DNA]</scope>
    <source>
        <strain evidence="2">NJM9701</strain>
    </source>
</reference>
<sequence>MSLDYTDLFQGLGSVVQRYHVGGAMDAPWFVSPSSWGHVSTTSRPRIRTLTFMAAGASGACPQRMGSTRPSVGTTPTEPECSSWSLDWFDAGRRHRLAKQRMGTRLLQPRHSRPAAASTDVTSEDVRFEPVCRYISHRSPNVPSKFPTLTLQLSHICPRRAMTRSHSLPRWRCHRECSGPCSRARWHARIPTNGGGGGLERIDCITLCRNVTAPPLWTQLARDTAGWTADLCSTDAGPVQSSARLRQGTPALQPERLPSQSVDTM</sequence>
<gene>
    <name evidence="2" type="ORF">H310_12740</name>
</gene>
<name>A0A024TGF1_9STRA</name>
<protein>
    <submittedName>
        <fullName evidence="2">Uncharacterized protein</fullName>
    </submittedName>
</protein>
<feature type="region of interest" description="Disordered" evidence="1">
    <location>
        <begin position="59"/>
        <end position="79"/>
    </location>
</feature>
<evidence type="ECO:0000313" key="2">
    <source>
        <dbReference type="EMBL" id="ETV93128.1"/>
    </source>
</evidence>
<dbReference type="AlphaFoldDB" id="A0A024TGF1"/>
<dbReference type="EMBL" id="KI913994">
    <property type="protein sequence ID" value="ETV93128.1"/>
    <property type="molecule type" value="Genomic_DNA"/>
</dbReference>
<feature type="compositionally biased region" description="Polar residues" evidence="1">
    <location>
        <begin position="65"/>
        <end position="79"/>
    </location>
</feature>
<dbReference type="VEuPathDB" id="FungiDB:H310_12740"/>
<dbReference type="RefSeq" id="XP_008878150.1">
    <property type="nucleotide sequence ID" value="XM_008879928.1"/>
</dbReference>
<organism evidence="2">
    <name type="scientific">Aphanomyces invadans</name>
    <dbReference type="NCBI Taxonomy" id="157072"/>
    <lineage>
        <taxon>Eukaryota</taxon>
        <taxon>Sar</taxon>
        <taxon>Stramenopiles</taxon>
        <taxon>Oomycota</taxon>
        <taxon>Saprolegniomycetes</taxon>
        <taxon>Saprolegniales</taxon>
        <taxon>Verrucalvaceae</taxon>
        <taxon>Aphanomyces</taxon>
    </lineage>
</organism>
<evidence type="ECO:0000256" key="1">
    <source>
        <dbReference type="SAM" id="MobiDB-lite"/>
    </source>
</evidence>
<dbReference type="GeneID" id="20089790"/>
<feature type="region of interest" description="Disordered" evidence="1">
    <location>
        <begin position="240"/>
        <end position="265"/>
    </location>
</feature>
<accession>A0A024TGF1</accession>
<proteinExistence type="predicted"/>